<dbReference type="AlphaFoldDB" id="A0A546Y3J7"/>
<reference evidence="1 2" key="1">
    <citation type="journal article" date="2019" name="Appl. Microbiol. Biotechnol.">
        <title>Differential efficiency of wild type rhizogenic strains for rol gene transformation of plants.</title>
        <authorList>
            <person name="Desmet S."/>
            <person name="De Keyser E."/>
            <person name="Van Vaerenbergh J."/>
            <person name="Baeyen S."/>
            <person name="Van Huylenbroeck J."/>
            <person name="Geelen D."/>
            <person name="Dhooghe E."/>
        </authorList>
    </citation>
    <scope>NUCLEOTIDE SEQUENCE [LARGE SCALE GENOMIC DNA]</scope>
    <source>
        <strain evidence="1 2">MAFF210266</strain>
    </source>
</reference>
<dbReference type="EMBL" id="SGOE01000002">
    <property type="protein sequence ID" value="TRB07581.1"/>
    <property type="molecule type" value="Genomic_DNA"/>
</dbReference>
<dbReference type="Proteomes" id="UP000317023">
    <property type="component" value="Unassembled WGS sequence"/>
</dbReference>
<evidence type="ECO:0000313" key="2">
    <source>
        <dbReference type="Proteomes" id="UP000317023"/>
    </source>
</evidence>
<name>A0A546Y3J7_AGRTU</name>
<sequence length="65" mass="7211">MDGYGGHWRISALYTGFSDAAVARNYSEERISAATNDISDIGIRWSGRGDVFEAYVCRPLHIAED</sequence>
<accession>A0A546Y3J7</accession>
<protein>
    <submittedName>
        <fullName evidence="1">Uncharacterized protein</fullName>
    </submittedName>
</protein>
<dbReference type="RefSeq" id="WP_142856524.1">
    <property type="nucleotide sequence ID" value="NZ_SGOE01000002.1"/>
</dbReference>
<comment type="caution">
    <text evidence="1">The sequence shown here is derived from an EMBL/GenBank/DDBJ whole genome shotgun (WGS) entry which is preliminary data.</text>
</comment>
<organism evidence="1 2">
    <name type="scientific">Agrobacterium tumefaciens</name>
    <dbReference type="NCBI Taxonomy" id="358"/>
    <lineage>
        <taxon>Bacteria</taxon>
        <taxon>Pseudomonadati</taxon>
        <taxon>Pseudomonadota</taxon>
        <taxon>Alphaproteobacteria</taxon>
        <taxon>Hyphomicrobiales</taxon>
        <taxon>Rhizobiaceae</taxon>
        <taxon>Rhizobium/Agrobacterium group</taxon>
        <taxon>Agrobacterium</taxon>
        <taxon>Agrobacterium tumefaciens complex</taxon>
    </lineage>
</organism>
<evidence type="ECO:0000313" key="1">
    <source>
        <dbReference type="EMBL" id="TRB07581.1"/>
    </source>
</evidence>
<proteinExistence type="predicted"/>
<gene>
    <name evidence="1" type="ORF">EXN61_10820</name>
</gene>